<keyword evidence="2" id="KW-0805">Transcription regulation</keyword>
<protein>
    <recommendedName>
        <fullName evidence="9">HSF-type DNA-binding domain-containing protein</fullName>
    </recommendedName>
</protein>
<comment type="subcellular location">
    <subcellularLocation>
        <location evidence="1">Nucleus</location>
    </subcellularLocation>
</comment>
<dbReference type="GO" id="GO:0003700">
    <property type="term" value="F:DNA-binding transcription factor activity"/>
    <property type="evidence" value="ECO:0007669"/>
    <property type="project" value="InterPro"/>
</dbReference>
<dbReference type="InterPro" id="IPR036390">
    <property type="entry name" value="WH_DNA-bd_sf"/>
</dbReference>
<accession>A0AAD3CGW5</accession>
<evidence type="ECO:0000256" key="1">
    <source>
        <dbReference type="ARBA" id="ARBA00004123"/>
    </source>
</evidence>
<dbReference type="Proteomes" id="UP001054902">
    <property type="component" value="Unassembled WGS sequence"/>
</dbReference>
<keyword evidence="11" id="KW-1185">Reference proteome</keyword>
<keyword evidence="4" id="KW-0804">Transcription</keyword>
<dbReference type="InterPro" id="IPR000232">
    <property type="entry name" value="HSF_DNA-bd"/>
</dbReference>
<dbReference type="GO" id="GO:0043565">
    <property type="term" value="F:sequence-specific DNA binding"/>
    <property type="evidence" value="ECO:0007669"/>
    <property type="project" value="InterPro"/>
</dbReference>
<sequence>MSKVDKQQEVPIFLRKTYHMIDTCDDSICSWCEEGTSFVVKNPDTFESVIIPQFFKHSKFSSFVRQLNFYGFRKIKFADTIKINTELEEKCSNFWRFKHPDFRKGREDLLIEIKRSNSGKEVRRKKTTKKTVVPDQCTSNPSGQGHGTSKDDSQDVNILKEELNNLKGKMQEMTNNIEQLTSLVQNVTLKEEPKVACHIGNKRKKLDVENETVQNVQPIAPPSNSLLENVCYTPSSSISQTLEPVRSISTLTGPEKPARTASNMLSAIEDEAFVDELFNAFDDDVDMLDFNSDVEPELNQFPATCGMEAQNMALPTSRSVSPVKDTMVLSNAPDQSMMNKLSDALTVLPKDMQEMLVNRLITTIASSDALQTHIENVRKEKREVIVPTSSAFNVSVVGKEKKSSNIPVVVEQNVDAALPIAAATLTALMTKLAASMKEQKKDVVKKEVVNASKSLPVISIHA</sequence>
<dbReference type="PRINTS" id="PR00056">
    <property type="entry name" value="HSFDOMAIN"/>
</dbReference>
<evidence type="ECO:0000256" key="8">
    <source>
        <dbReference type="SAM" id="MobiDB-lite"/>
    </source>
</evidence>
<evidence type="ECO:0000256" key="2">
    <source>
        <dbReference type="ARBA" id="ARBA00023015"/>
    </source>
</evidence>
<dbReference type="PANTHER" id="PTHR10015:SF206">
    <property type="entry name" value="HSF-TYPE DNA-BINDING DOMAIN-CONTAINING PROTEIN"/>
    <property type="match status" value="1"/>
</dbReference>
<keyword evidence="3" id="KW-0238">DNA-binding</keyword>
<dbReference type="EMBL" id="BLLK01000020">
    <property type="protein sequence ID" value="GFH45418.1"/>
    <property type="molecule type" value="Genomic_DNA"/>
</dbReference>
<feature type="coiled-coil region" evidence="7">
    <location>
        <begin position="156"/>
        <end position="190"/>
    </location>
</feature>
<reference evidence="10 11" key="1">
    <citation type="journal article" date="2021" name="Sci. Rep.">
        <title>The genome of the diatom Chaetoceros tenuissimus carries an ancient integrated fragment of an extant virus.</title>
        <authorList>
            <person name="Hongo Y."/>
            <person name="Kimura K."/>
            <person name="Takaki Y."/>
            <person name="Yoshida Y."/>
            <person name="Baba S."/>
            <person name="Kobayashi G."/>
            <person name="Nagasaki K."/>
            <person name="Hano T."/>
            <person name="Tomaru Y."/>
        </authorList>
    </citation>
    <scope>NUCLEOTIDE SEQUENCE [LARGE SCALE GENOMIC DNA]</scope>
    <source>
        <strain evidence="10 11">NIES-3715</strain>
    </source>
</reference>
<dbReference type="PANTHER" id="PTHR10015">
    <property type="entry name" value="HEAT SHOCK TRANSCRIPTION FACTOR"/>
    <property type="match status" value="1"/>
</dbReference>
<evidence type="ECO:0000259" key="9">
    <source>
        <dbReference type="SMART" id="SM00415"/>
    </source>
</evidence>
<dbReference type="Gene3D" id="1.10.10.10">
    <property type="entry name" value="Winged helix-like DNA-binding domain superfamily/Winged helix DNA-binding domain"/>
    <property type="match status" value="1"/>
</dbReference>
<evidence type="ECO:0000313" key="11">
    <source>
        <dbReference type="Proteomes" id="UP001054902"/>
    </source>
</evidence>
<keyword evidence="5" id="KW-0539">Nucleus</keyword>
<evidence type="ECO:0000256" key="6">
    <source>
        <dbReference type="RuleBase" id="RU004020"/>
    </source>
</evidence>
<evidence type="ECO:0000256" key="3">
    <source>
        <dbReference type="ARBA" id="ARBA00023125"/>
    </source>
</evidence>
<comment type="similarity">
    <text evidence="6">Belongs to the HSF family.</text>
</comment>
<evidence type="ECO:0000256" key="4">
    <source>
        <dbReference type="ARBA" id="ARBA00023163"/>
    </source>
</evidence>
<organism evidence="10 11">
    <name type="scientific">Chaetoceros tenuissimus</name>
    <dbReference type="NCBI Taxonomy" id="426638"/>
    <lineage>
        <taxon>Eukaryota</taxon>
        <taxon>Sar</taxon>
        <taxon>Stramenopiles</taxon>
        <taxon>Ochrophyta</taxon>
        <taxon>Bacillariophyta</taxon>
        <taxon>Coscinodiscophyceae</taxon>
        <taxon>Chaetocerotophycidae</taxon>
        <taxon>Chaetocerotales</taxon>
        <taxon>Chaetocerotaceae</taxon>
        <taxon>Chaetoceros</taxon>
    </lineage>
</organism>
<comment type="caution">
    <text evidence="10">The sequence shown here is derived from an EMBL/GenBank/DDBJ whole genome shotgun (WGS) entry which is preliminary data.</text>
</comment>
<feature type="domain" description="HSF-type DNA-binding" evidence="9">
    <location>
        <begin position="9"/>
        <end position="116"/>
    </location>
</feature>
<dbReference type="AlphaFoldDB" id="A0AAD3CGW5"/>
<dbReference type="SUPFAM" id="SSF46785">
    <property type="entry name" value="Winged helix' DNA-binding domain"/>
    <property type="match status" value="1"/>
</dbReference>
<keyword evidence="7" id="KW-0175">Coiled coil</keyword>
<dbReference type="FunFam" id="1.10.10.10:FF:000027">
    <property type="entry name" value="Heat shock transcription factor 1"/>
    <property type="match status" value="1"/>
</dbReference>
<gene>
    <name evidence="10" type="ORF">CTEN210_01892</name>
</gene>
<evidence type="ECO:0000256" key="7">
    <source>
        <dbReference type="SAM" id="Coils"/>
    </source>
</evidence>
<dbReference type="SMART" id="SM00415">
    <property type="entry name" value="HSF"/>
    <property type="match status" value="1"/>
</dbReference>
<evidence type="ECO:0000313" key="10">
    <source>
        <dbReference type="EMBL" id="GFH45418.1"/>
    </source>
</evidence>
<dbReference type="InterPro" id="IPR036388">
    <property type="entry name" value="WH-like_DNA-bd_sf"/>
</dbReference>
<proteinExistence type="inferred from homology"/>
<name>A0AAD3CGW5_9STRA</name>
<evidence type="ECO:0000256" key="5">
    <source>
        <dbReference type="ARBA" id="ARBA00023242"/>
    </source>
</evidence>
<feature type="region of interest" description="Disordered" evidence="8">
    <location>
        <begin position="120"/>
        <end position="155"/>
    </location>
</feature>
<dbReference type="GO" id="GO:0005634">
    <property type="term" value="C:nucleus"/>
    <property type="evidence" value="ECO:0007669"/>
    <property type="project" value="UniProtKB-SubCell"/>
</dbReference>
<dbReference type="Pfam" id="PF00447">
    <property type="entry name" value="HSF_DNA-bind"/>
    <property type="match status" value="1"/>
</dbReference>